<dbReference type="PANTHER" id="PTHR12169:SF6">
    <property type="entry name" value="AFG1-LIKE ATPASE"/>
    <property type="match status" value="1"/>
</dbReference>
<evidence type="ECO:0000313" key="4">
    <source>
        <dbReference type="Proteomes" id="UP000537260"/>
    </source>
</evidence>
<name>A0A7Z0J5Q1_9MICO</name>
<dbReference type="Proteomes" id="UP000537260">
    <property type="component" value="Unassembled WGS sequence"/>
</dbReference>
<keyword evidence="1" id="KW-0547">Nucleotide-binding</keyword>
<dbReference type="RefSeq" id="WP_179578435.1">
    <property type="nucleotide sequence ID" value="NZ_JACCFM010000001.1"/>
</dbReference>
<dbReference type="Gene3D" id="3.40.50.300">
    <property type="entry name" value="P-loop containing nucleotide triphosphate hydrolases"/>
    <property type="match status" value="1"/>
</dbReference>
<dbReference type="GO" id="GO:0032153">
    <property type="term" value="C:cell division site"/>
    <property type="evidence" value="ECO:0007669"/>
    <property type="project" value="TreeGrafter"/>
</dbReference>
<dbReference type="PANTHER" id="PTHR12169">
    <property type="entry name" value="ATPASE N2B"/>
    <property type="match status" value="1"/>
</dbReference>
<sequence length="360" mass="39624">MAAFPAIHGVLDAEQSRCAARLSLLTHRDTDAPFRGVYVHGSVGRGKTWLCDAFFDAWPGTAKRRVHFHDFFRRLHETIWLYRTHPIEEPVEFDTPSTPDPDPVGQAIADLYDGVELLYFDEFYVHDTADAVLLTQVLQAAIDSGITLVATSNYAPSDLLPSPDFHHMMEPAIALIEAHFDVVELGGDHDYRLTDGTSRAAGFAAGRWIAASPAGLLDEAGLVEPAESERTSLDSRGHRFNARRASGGELWFDFADLCEAHTSVNDYLAWSAESDVWVLDAVPKLATTTPSSSQRFAHLIDVLCDADVTLHIRSNHTVDEVLAPEPVSPHLAPREIPPPALGPLDLVRTASRLALLRPLR</sequence>
<evidence type="ECO:0000256" key="1">
    <source>
        <dbReference type="ARBA" id="ARBA00022741"/>
    </source>
</evidence>
<accession>A0A7Z0J5Q1</accession>
<dbReference type="GO" id="GO:0016887">
    <property type="term" value="F:ATP hydrolysis activity"/>
    <property type="evidence" value="ECO:0007669"/>
    <property type="project" value="InterPro"/>
</dbReference>
<dbReference type="GO" id="GO:0051301">
    <property type="term" value="P:cell division"/>
    <property type="evidence" value="ECO:0007669"/>
    <property type="project" value="UniProtKB-KW"/>
</dbReference>
<dbReference type="AlphaFoldDB" id="A0A7Z0J5Q1"/>
<evidence type="ECO:0000256" key="2">
    <source>
        <dbReference type="ARBA" id="ARBA00022840"/>
    </source>
</evidence>
<dbReference type="EMBL" id="JACCFM010000001">
    <property type="protein sequence ID" value="NYJ19717.1"/>
    <property type="molecule type" value="Genomic_DNA"/>
</dbReference>
<gene>
    <name evidence="3" type="ORF">HNR05_001508</name>
</gene>
<organism evidence="3 4">
    <name type="scientific">Glaciibacter psychrotolerans</name>
    <dbReference type="NCBI Taxonomy" id="670054"/>
    <lineage>
        <taxon>Bacteria</taxon>
        <taxon>Bacillati</taxon>
        <taxon>Actinomycetota</taxon>
        <taxon>Actinomycetes</taxon>
        <taxon>Micrococcales</taxon>
        <taxon>Microbacteriaceae</taxon>
        <taxon>Glaciibacter</taxon>
    </lineage>
</organism>
<keyword evidence="3" id="KW-0131">Cell cycle</keyword>
<dbReference type="Pfam" id="PF03969">
    <property type="entry name" value="AFG1_ATPase"/>
    <property type="match status" value="1"/>
</dbReference>
<dbReference type="InterPro" id="IPR005654">
    <property type="entry name" value="ATPase_AFG1-like"/>
</dbReference>
<proteinExistence type="predicted"/>
<keyword evidence="4" id="KW-1185">Reference proteome</keyword>
<reference evidence="3 4" key="1">
    <citation type="submission" date="2020-07" db="EMBL/GenBank/DDBJ databases">
        <title>Sequencing the genomes of 1000 actinobacteria strains.</title>
        <authorList>
            <person name="Klenk H.-P."/>
        </authorList>
    </citation>
    <scope>NUCLEOTIDE SEQUENCE [LARGE SCALE GENOMIC DNA]</scope>
    <source>
        <strain evidence="3 4">LI1</strain>
    </source>
</reference>
<evidence type="ECO:0000313" key="3">
    <source>
        <dbReference type="EMBL" id="NYJ19717.1"/>
    </source>
</evidence>
<dbReference type="GO" id="GO:0005524">
    <property type="term" value="F:ATP binding"/>
    <property type="evidence" value="ECO:0007669"/>
    <property type="project" value="UniProtKB-KW"/>
</dbReference>
<dbReference type="SUPFAM" id="SSF52540">
    <property type="entry name" value="P-loop containing nucleoside triphosphate hydrolases"/>
    <property type="match status" value="1"/>
</dbReference>
<keyword evidence="3" id="KW-0132">Cell division</keyword>
<dbReference type="NCBIfam" id="NF040713">
    <property type="entry name" value="ZapE"/>
    <property type="match status" value="1"/>
</dbReference>
<dbReference type="InterPro" id="IPR027417">
    <property type="entry name" value="P-loop_NTPase"/>
</dbReference>
<comment type="caution">
    <text evidence="3">The sequence shown here is derived from an EMBL/GenBank/DDBJ whole genome shotgun (WGS) entry which is preliminary data.</text>
</comment>
<keyword evidence="2" id="KW-0067">ATP-binding</keyword>
<dbReference type="GO" id="GO:0005737">
    <property type="term" value="C:cytoplasm"/>
    <property type="evidence" value="ECO:0007669"/>
    <property type="project" value="TreeGrafter"/>
</dbReference>
<protein>
    <submittedName>
        <fullName evidence="3">Cell division protein ZapE</fullName>
    </submittedName>
</protein>